<organism evidence="7 8">
    <name type="scientific">Thermobacillus composti (strain DSM 18247 / JCM 13945 / KWC4)</name>
    <dbReference type="NCBI Taxonomy" id="717605"/>
    <lineage>
        <taxon>Bacteria</taxon>
        <taxon>Bacillati</taxon>
        <taxon>Bacillota</taxon>
        <taxon>Bacilli</taxon>
        <taxon>Bacillales</taxon>
        <taxon>Paenibacillaceae</taxon>
        <taxon>Thermobacillus</taxon>
    </lineage>
</organism>
<dbReference type="InterPro" id="IPR020843">
    <property type="entry name" value="ER"/>
</dbReference>
<proteinExistence type="inferred from homology"/>
<reference evidence="8" key="1">
    <citation type="submission" date="2012-01" db="EMBL/GenBank/DDBJ databases">
        <title>Complete sequence of chromosome of Thermobacillus composti KWC4.</title>
        <authorList>
            <person name="Lucas S."/>
            <person name="Han J."/>
            <person name="Lapidus A."/>
            <person name="Cheng J.-F."/>
            <person name="Goodwin L."/>
            <person name="Pitluck S."/>
            <person name="Peters L."/>
            <person name="Ovchinnikova G."/>
            <person name="Teshima H."/>
            <person name="Detter J.C."/>
            <person name="Han C."/>
            <person name="Tapia R."/>
            <person name="Land M."/>
            <person name="Hauser L."/>
            <person name="Kyrpides N."/>
            <person name="Ivanova N."/>
            <person name="Pagani I."/>
            <person name="Anderson I."/>
            <person name="Woyke T."/>
        </authorList>
    </citation>
    <scope>NUCLEOTIDE SEQUENCE [LARGE SCALE GENOMIC DNA]</scope>
    <source>
        <strain evidence="8">DSM 18247 / JCM 13945 / KWC4</strain>
    </source>
</reference>
<dbReference type="EMBL" id="CP003255">
    <property type="protein sequence ID" value="AGA57406.1"/>
    <property type="molecule type" value="Genomic_DNA"/>
</dbReference>
<dbReference type="RefSeq" id="WP_015254163.1">
    <property type="nucleotide sequence ID" value="NC_019897.1"/>
</dbReference>
<comment type="similarity">
    <text evidence="2">Belongs to the zinc-containing alcohol dehydrogenase family.</text>
</comment>
<dbReference type="SUPFAM" id="SSF51735">
    <property type="entry name" value="NAD(P)-binding Rossmann-fold domains"/>
    <property type="match status" value="1"/>
</dbReference>
<dbReference type="InterPro" id="IPR036291">
    <property type="entry name" value="NAD(P)-bd_dom_sf"/>
</dbReference>
<dbReference type="KEGG" id="tco:Theco_1240"/>
<dbReference type="Gene3D" id="3.40.50.720">
    <property type="entry name" value="NAD(P)-binding Rossmann-like Domain"/>
    <property type="match status" value="1"/>
</dbReference>
<sequence>MKAVAAQNGRVFVTELDIPGLLPGHILVRTEYSAISPGTEMTMMRNSGDTPIILGYNAVGIVERTGEGVEGLKAGDRVACYGAPYVRHAEYLAVPANLTAKVPDHVDPREAAYSGLGAVAIHALRTAQLQFGESVVVVGLGILGNLIAQIANAAAFRTAGLDLQQERAVKLKEAGIRHVYADPAELEGNLADVTGGSGADAVLLCAGGPGEALINRAMEWLRDRGKIVIVGDLATAFSRNAMFAKEVQVLISRAGGPGRYDPGYERDNRDYPIGYVRWTEGRNVGEFVRLLAEKRISVAPLITHEVPFERAPEAYDLYRQGASGVIGTLLRHGASS</sequence>
<dbReference type="GO" id="GO:0046872">
    <property type="term" value="F:metal ion binding"/>
    <property type="evidence" value="ECO:0007669"/>
    <property type="project" value="UniProtKB-KW"/>
</dbReference>
<evidence type="ECO:0000313" key="7">
    <source>
        <dbReference type="EMBL" id="AGA57406.1"/>
    </source>
</evidence>
<keyword evidence="3" id="KW-0479">Metal-binding</keyword>
<keyword evidence="4" id="KW-0862">Zinc</keyword>
<dbReference type="OrthoDB" id="9781031at2"/>
<keyword evidence="5" id="KW-0560">Oxidoreductase</keyword>
<dbReference type="Gene3D" id="3.90.180.10">
    <property type="entry name" value="Medium-chain alcohol dehydrogenases, catalytic domain"/>
    <property type="match status" value="2"/>
</dbReference>
<evidence type="ECO:0000256" key="2">
    <source>
        <dbReference type="ARBA" id="ARBA00008072"/>
    </source>
</evidence>
<evidence type="ECO:0000313" key="8">
    <source>
        <dbReference type="Proteomes" id="UP000010795"/>
    </source>
</evidence>
<protein>
    <submittedName>
        <fullName evidence="7">Zn-dependent alcohol dehydrogenase</fullName>
    </submittedName>
</protein>
<dbReference type="PANTHER" id="PTHR43350">
    <property type="entry name" value="NAD-DEPENDENT ALCOHOL DEHYDROGENASE"/>
    <property type="match status" value="1"/>
</dbReference>
<comment type="cofactor">
    <cofactor evidence="1">
        <name>Zn(2+)</name>
        <dbReference type="ChEBI" id="CHEBI:29105"/>
    </cofactor>
</comment>
<dbReference type="HOGENOM" id="CLU_026673_8_1_9"/>
<dbReference type="Proteomes" id="UP000010795">
    <property type="component" value="Chromosome"/>
</dbReference>
<dbReference type="InterPro" id="IPR013154">
    <property type="entry name" value="ADH-like_N"/>
</dbReference>
<dbReference type="AlphaFoldDB" id="L0ECJ2"/>
<accession>L0ECJ2</accession>
<dbReference type="PANTHER" id="PTHR43350:SF19">
    <property type="entry name" value="D-GULOSIDE 3-DEHYDROGENASE"/>
    <property type="match status" value="1"/>
</dbReference>
<evidence type="ECO:0000256" key="5">
    <source>
        <dbReference type="ARBA" id="ARBA00023002"/>
    </source>
</evidence>
<dbReference type="SUPFAM" id="SSF50129">
    <property type="entry name" value="GroES-like"/>
    <property type="match status" value="1"/>
</dbReference>
<dbReference type="CDD" id="cd08255">
    <property type="entry name" value="2-desacetyl-2-hydroxyethyl_bacteriochlorophyllide_like"/>
    <property type="match status" value="1"/>
</dbReference>
<dbReference type="SMART" id="SM00829">
    <property type="entry name" value="PKS_ER"/>
    <property type="match status" value="1"/>
</dbReference>
<dbReference type="eggNOG" id="COG1063">
    <property type="taxonomic scope" value="Bacteria"/>
</dbReference>
<evidence type="ECO:0000256" key="4">
    <source>
        <dbReference type="ARBA" id="ARBA00022833"/>
    </source>
</evidence>
<dbReference type="InterPro" id="IPR011032">
    <property type="entry name" value="GroES-like_sf"/>
</dbReference>
<dbReference type="GO" id="GO:0016491">
    <property type="term" value="F:oxidoreductase activity"/>
    <property type="evidence" value="ECO:0007669"/>
    <property type="project" value="UniProtKB-KW"/>
</dbReference>
<dbReference type="InterPro" id="IPR013149">
    <property type="entry name" value="ADH-like_C"/>
</dbReference>
<feature type="domain" description="Enoyl reductase (ER)" evidence="6">
    <location>
        <begin position="9"/>
        <end position="326"/>
    </location>
</feature>
<dbReference type="Pfam" id="PF08240">
    <property type="entry name" value="ADH_N"/>
    <property type="match status" value="1"/>
</dbReference>
<gene>
    <name evidence="7" type="ordered locus">Theco_1240</name>
</gene>
<evidence type="ECO:0000256" key="3">
    <source>
        <dbReference type="ARBA" id="ARBA00022723"/>
    </source>
</evidence>
<name>L0ECJ2_THECK</name>
<dbReference type="Pfam" id="PF00107">
    <property type="entry name" value="ADH_zinc_N"/>
    <property type="match status" value="1"/>
</dbReference>
<evidence type="ECO:0000259" key="6">
    <source>
        <dbReference type="SMART" id="SM00829"/>
    </source>
</evidence>
<evidence type="ECO:0000256" key="1">
    <source>
        <dbReference type="ARBA" id="ARBA00001947"/>
    </source>
</evidence>
<dbReference type="STRING" id="717605.Theco_1240"/>
<keyword evidence="8" id="KW-1185">Reference proteome</keyword>